<feature type="domain" description="MATH" evidence="1">
    <location>
        <begin position="183"/>
        <end position="309"/>
    </location>
</feature>
<feature type="domain" description="MATH" evidence="1">
    <location>
        <begin position="31"/>
        <end position="165"/>
    </location>
</feature>
<evidence type="ECO:0000259" key="1">
    <source>
        <dbReference type="PROSITE" id="PS50144"/>
    </source>
</evidence>
<dbReference type="InterPro" id="IPR002083">
    <property type="entry name" value="MATH/TRAF_dom"/>
</dbReference>
<dbReference type="OMA" id="WRIEIHT"/>
<dbReference type="SMART" id="SM00061">
    <property type="entry name" value="MATH"/>
    <property type="match status" value="2"/>
</dbReference>
<dbReference type="OrthoDB" id="1883087at2759"/>
<dbReference type="AlphaFoldDB" id="A0A816VTM4"/>
<reference evidence="2" key="1">
    <citation type="submission" date="2021-01" db="EMBL/GenBank/DDBJ databases">
        <authorList>
            <consortium name="Genoscope - CEA"/>
            <person name="William W."/>
        </authorList>
    </citation>
    <scope>NUCLEOTIDE SEQUENCE</scope>
</reference>
<organism evidence="2">
    <name type="scientific">Brassica napus</name>
    <name type="common">Rape</name>
    <dbReference type="NCBI Taxonomy" id="3708"/>
    <lineage>
        <taxon>Eukaryota</taxon>
        <taxon>Viridiplantae</taxon>
        <taxon>Streptophyta</taxon>
        <taxon>Embryophyta</taxon>
        <taxon>Tracheophyta</taxon>
        <taxon>Spermatophyta</taxon>
        <taxon>Magnoliopsida</taxon>
        <taxon>eudicotyledons</taxon>
        <taxon>Gunneridae</taxon>
        <taxon>Pentapetalae</taxon>
        <taxon>rosids</taxon>
        <taxon>malvids</taxon>
        <taxon>Brassicales</taxon>
        <taxon>Brassicaceae</taxon>
        <taxon>Brassiceae</taxon>
        <taxon>Brassica</taxon>
    </lineage>
</organism>
<dbReference type="SUPFAM" id="SSF49599">
    <property type="entry name" value="TRAF domain-like"/>
    <property type="match status" value="2"/>
</dbReference>
<protein>
    <submittedName>
        <fullName evidence="2">(rape) hypothetical protein</fullName>
    </submittedName>
</protein>
<dbReference type="Pfam" id="PF22486">
    <property type="entry name" value="MATH_2"/>
    <property type="match status" value="2"/>
</dbReference>
<dbReference type="Gene3D" id="2.60.210.10">
    <property type="entry name" value="Apoptosis, Tumor Necrosis Factor Receptor Associated Protein 2, Chain A"/>
    <property type="match status" value="2"/>
</dbReference>
<dbReference type="CDD" id="cd00121">
    <property type="entry name" value="MATH"/>
    <property type="match status" value="2"/>
</dbReference>
<accession>A0A816VTM4</accession>
<dbReference type="EMBL" id="HG994357">
    <property type="protein sequence ID" value="CAF2124865.1"/>
    <property type="molecule type" value="Genomic_DNA"/>
</dbReference>
<dbReference type="Proteomes" id="UP001295469">
    <property type="component" value="Chromosome A03"/>
</dbReference>
<dbReference type="PANTHER" id="PTHR46162">
    <property type="entry name" value="TRAF-LIKE FAMILY PROTEIN"/>
    <property type="match status" value="1"/>
</dbReference>
<dbReference type="PANTHER" id="PTHR46162:SF38">
    <property type="entry name" value="MATH DOMAIN-CONTAINING PROTEIN"/>
    <property type="match status" value="1"/>
</dbReference>
<evidence type="ECO:0000313" key="2">
    <source>
        <dbReference type="EMBL" id="CAF2124865.1"/>
    </source>
</evidence>
<gene>
    <name evidence="2" type="ORF">DARMORV10_A03P27970.1</name>
</gene>
<dbReference type="InterPro" id="IPR008974">
    <property type="entry name" value="TRAF-like"/>
</dbReference>
<dbReference type="PROSITE" id="PS50144">
    <property type="entry name" value="MATH"/>
    <property type="match status" value="2"/>
</dbReference>
<proteinExistence type="predicted"/>
<sequence length="320" mass="36728">MHYLQKHQEISSRDYKLSSSNTLKGLRERPPSTYSLKMEAFHRVLNSTEYYETRPFSAGGYNWTLRVYPNGNNKDGGSGYLSLYVAIDKSSLDASAHQEVYADLRFYIFNRNQRKYFTIQDTDVFRFNAFNTMWGFSQVLPLDTFKDLKNGYLYDGDHSEFGVDVTVPKPFEKSELLSFSKRSDRFTWTIRGFSTLTRYTYSDVISFAGRKWQLGINSSGSGSGSGKAVSLFFHLLANQRTGAYEAVYVLAKFQVLNQLKLGNIQMELENWYGITSFGWGFSEFVSFDDLRDSSKGFLVDDTLMVQVELEAISTTKYFPS</sequence>
<dbReference type="Gramene" id="CDX83143">
    <property type="protein sequence ID" value="CDX83143"/>
    <property type="gene ID" value="GSBRNA2T00138667001"/>
</dbReference>
<name>A0A816VTM4_BRANA</name>